<keyword evidence="3" id="KW-0472">Membrane</keyword>
<name>A0A061IY84_TRYRA</name>
<dbReference type="Pfam" id="PF01255">
    <property type="entry name" value="Prenyltransf"/>
    <property type="match status" value="1"/>
</dbReference>
<keyword evidence="2 4" id="KW-0808">Transferase</keyword>
<feature type="transmembrane region" description="Helical" evidence="3">
    <location>
        <begin position="45"/>
        <end position="67"/>
    </location>
</feature>
<dbReference type="OrthoDB" id="4173905at2759"/>
<gene>
    <name evidence="4" type="ORF">TRSC58_04689</name>
</gene>
<evidence type="ECO:0000256" key="2">
    <source>
        <dbReference type="ARBA" id="ARBA00022679"/>
    </source>
</evidence>
<keyword evidence="3" id="KW-1133">Transmembrane helix</keyword>
<dbReference type="SUPFAM" id="SSF64005">
    <property type="entry name" value="Undecaprenyl diphosphate synthase"/>
    <property type="match status" value="1"/>
</dbReference>
<dbReference type="CDD" id="cd00475">
    <property type="entry name" value="Cis_IPPS"/>
    <property type="match status" value="1"/>
</dbReference>
<keyword evidence="5" id="KW-1185">Reference proteome</keyword>
<dbReference type="HAMAP" id="MF_01139">
    <property type="entry name" value="ISPT"/>
    <property type="match status" value="1"/>
</dbReference>
<evidence type="ECO:0000256" key="3">
    <source>
        <dbReference type="SAM" id="Phobius"/>
    </source>
</evidence>
<evidence type="ECO:0000256" key="1">
    <source>
        <dbReference type="ARBA" id="ARBA00005432"/>
    </source>
</evidence>
<dbReference type="Proteomes" id="UP000031737">
    <property type="component" value="Unassembled WGS sequence"/>
</dbReference>
<sequence>MYTSAYLENDALVFRKLFADGSDTAFLYNCCGVRGIDALAEAFELIVLFFFTMLFFLCVACACFSLWRETALLAISRFLRICETLLESGQQGTCLNLQASCSVERAKTKRNITRDFRSLLGSCSVTGIPNHGVRHLAVIMDGNRRFGRRTSMNDTPVDDLTALCNRILDEGDPLKPSSEWFTALHSLLRHTALDGHRRGGEKLIEFIDDCVEFNIQMLTVYAFSTENWERTSLEVNVLMSLFYFFFERIQDFARGKGIFIRFISPVFDKISPRLQDLMRRVEEESRGHRPRRIVVNVCVSYSGREEVLWTCNRLLQRVNRSVPITNTEFMSHMLRSITQECHETEDATVLADRGGAEPQVLLRTSGEQRLSNFLLYECAYTEFVFIDKTWPEVDREDLIQLLLDFSRRGRRHGK</sequence>
<dbReference type="PANTHER" id="PTHR10291">
    <property type="entry name" value="DEHYDRODOLICHYL DIPHOSPHATE SYNTHASE FAMILY MEMBER"/>
    <property type="match status" value="1"/>
</dbReference>
<dbReference type="Gene3D" id="3.40.1180.10">
    <property type="entry name" value="Decaprenyl diphosphate synthase-like"/>
    <property type="match status" value="1"/>
</dbReference>
<dbReference type="GO" id="GO:0005783">
    <property type="term" value="C:endoplasmic reticulum"/>
    <property type="evidence" value="ECO:0007669"/>
    <property type="project" value="TreeGrafter"/>
</dbReference>
<dbReference type="GO" id="GO:0045547">
    <property type="term" value="F:ditrans,polycis-polyprenyl diphosphate synthase [(2E,6E)-farnesyl diphosphate specific] activity"/>
    <property type="evidence" value="ECO:0007669"/>
    <property type="project" value="TreeGrafter"/>
</dbReference>
<keyword evidence="3" id="KW-0812">Transmembrane</keyword>
<reference evidence="4 5" key="1">
    <citation type="submission" date="2013-07" db="EMBL/GenBank/DDBJ databases">
        <authorList>
            <person name="Stoco P.H."/>
            <person name="Wagner G."/>
            <person name="Gerber A."/>
            <person name="Zaha A."/>
            <person name="Thompson C."/>
            <person name="Bartholomeu D.C."/>
            <person name="Luckemeyer D.D."/>
            <person name="Bahia D."/>
            <person name="Loreto E."/>
            <person name="Prestes E.B."/>
            <person name="Lima F.M."/>
            <person name="Rodrigues-Luiz G."/>
            <person name="Vallejo G.A."/>
            <person name="Filho J.F."/>
            <person name="Monteiro K.M."/>
            <person name="Tyler K.M."/>
            <person name="de Almeida L.G."/>
            <person name="Ortiz M.F."/>
            <person name="Siervo M.A."/>
            <person name="de Moraes M.H."/>
            <person name="Cunha O.L."/>
            <person name="Mendonca-Neto R."/>
            <person name="Silva R."/>
            <person name="Teixeira S.M."/>
            <person name="Murta S.M."/>
            <person name="Sincero T.C."/>
            <person name="Mendes T.A."/>
            <person name="Urmenyi T.P."/>
            <person name="Silva V.G."/>
            <person name="da Rocha W.D."/>
            <person name="Andersson B."/>
            <person name="Romanha A.J."/>
            <person name="Steindel M."/>
            <person name="de Vasconcelos A.T."/>
            <person name="Grisard E.C."/>
        </authorList>
    </citation>
    <scope>NUCLEOTIDE SEQUENCE [LARGE SCALE GENOMIC DNA]</scope>
    <source>
        <strain evidence="4 5">SC58</strain>
    </source>
</reference>
<dbReference type="GO" id="GO:0016094">
    <property type="term" value="P:polyprenol biosynthetic process"/>
    <property type="evidence" value="ECO:0007669"/>
    <property type="project" value="TreeGrafter"/>
</dbReference>
<evidence type="ECO:0000313" key="4">
    <source>
        <dbReference type="EMBL" id="ESL07619.1"/>
    </source>
</evidence>
<dbReference type="PANTHER" id="PTHR10291:SF43">
    <property type="entry name" value="DEHYDRODOLICHYL DIPHOSPHATE SYNTHASE COMPLEX SUBUNIT DHDDS"/>
    <property type="match status" value="1"/>
</dbReference>
<dbReference type="InterPro" id="IPR001441">
    <property type="entry name" value="UPP_synth-like"/>
</dbReference>
<protein>
    <submittedName>
        <fullName evidence="4">Cis-prenyltransferase</fullName>
    </submittedName>
</protein>
<accession>A0A061IY84</accession>
<dbReference type="InterPro" id="IPR036424">
    <property type="entry name" value="UPP_synth-like_sf"/>
</dbReference>
<proteinExistence type="inferred from homology"/>
<organism evidence="4 5">
    <name type="scientific">Trypanosoma rangeli SC58</name>
    <dbReference type="NCBI Taxonomy" id="429131"/>
    <lineage>
        <taxon>Eukaryota</taxon>
        <taxon>Discoba</taxon>
        <taxon>Euglenozoa</taxon>
        <taxon>Kinetoplastea</taxon>
        <taxon>Metakinetoplastina</taxon>
        <taxon>Trypanosomatida</taxon>
        <taxon>Trypanosomatidae</taxon>
        <taxon>Trypanosoma</taxon>
        <taxon>Herpetosoma</taxon>
    </lineage>
</organism>
<comment type="caution">
    <text evidence="4">The sequence shown here is derived from an EMBL/GenBank/DDBJ whole genome shotgun (WGS) entry which is preliminary data.</text>
</comment>
<dbReference type="VEuPathDB" id="TriTrypDB:TRSC58_04689"/>
<comment type="similarity">
    <text evidence="1">Belongs to the UPP synthase family.</text>
</comment>
<evidence type="ECO:0000313" key="5">
    <source>
        <dbReference type="Proteomes" id="UP000031737"/>
    </source>
</evidence>
<dbReference type="EMBL" id="AUPL01004689">
    <property type="protein sequence ID" value="ESL07619.1"/>
    <property type="molecule type" value="Genomic_DNA"/>
</dbReference>
<dbReference type="AlphaFoldDB" id="A0A061IY84"/>
<dbReference type="NCBIfam" id="TIGR00055">
    <property type="entry name" value="uppS"/>
    <property type="match status" value="1"/>
</dbReference>